<keyword evidence="3" id="KW-1185">Reference proteome</keyword>
<dbReference type="AlphaFoldDB" id="A0A4R2J7C0"/>
<evidence type="ECO:0000256" key="1">
    <source>
        <dbReference type="SAM" id="MobiDB-lite"/>
    </source>
</evidence>
<sequence length="245" mass="26018">MHAVAVRDKDTSAVGKISRREAQVDLPTLKDRSRPPKIGWRIWSVLRRQTNDARQPESRGGGGCGRRRNAWRPLATDVLALPEEGRAGSPLCVEGVRKASVGLDEGCVGQGVCGLGRAGGQVRSTGYADDEAAAGGHVDGDEGAREQDGWVGVTEVAWDVSRTVWSIGHRVDGSLRSGVDRWGVRGRGRSGLRRGGVGLVVGRSCRCLTCGVLFAAVGGLYLVEVEDREALPVAAGVRDRVSTKD</sequence>
<name>A0A4R2J7C0_9PSEU</name>
<accession>A0A4R2J7C0</accession>
<dbReference type="Proteomes" id="UP000295680">
    <property type="component" value="Unassembled WGS sequence"/>
</dbReference>
<feature type="region of interest" description="Disordered" evidence="1">
    <location>
        <begin position="50"/>
        <end position="69"/>
    </location>
</feature>
<dbReference type="EMBL" id="SLWS01000012">
    <property type="protein sequence ID" value="TCO52486.1"/>
    <property type="molecule type" value="Genomic_DNA"/>
</dbReference>
<evidence type="ECO:0000313" key="2">
    <source>
        <dbReference type="EMBL" id="TCO52486.1"/>
    </source>
</evidence>
<gene>
    <name evidence="2" type="ORF">EV192_112218</name>
</gene>
<evidence type="ECO:0000313" key="3">
    <source>
        <dbReference type="Proteomes" id="UP000295680"/>
    </source>
</evidence>
<reference evidence="2 3" key="1">
    <citation type="submission" date="2019-03" db="EMBL/GenBank/DDBJ databases">
        <title>Genomic Encyclopedia of Type Strains, Phase IV (KMG-IV): sequencing the most valuable type-strain genomes for metagenomic binning, comparative biology and taxonomic classification.</title>
        <authorList>
            <person name="Goeker M."/>
        </authorList>
    </citation>
    <scope>NUCLEOTIDE SEQUENCE [LARGE SCALE GENOMIC DNA]</scope>
    <source>
        <strain evidence="2 3">DSM 45934</strain>
    </source>
</reference>
<proteinExistence type="predicted"/>
<protein>
    <submittedName>
        <fullName evidence="2">Uncharacterized protein</fullName>
    </submittedName>
</protein>
<organism evidence="2 3">
    <name type="scientific">Actinocrispum wychmicini</name>
    <dbReference type="NCBI Taxonomy" id="1213861"/>
    <lineage>
        <taxon>Bacteria</taxon>
        <taxon>Bacillati</taxon>
        <taxon>Actinomycetota</taxon>
        <taxon>Actinomycetes</taxon>
        <taxon>Pseudonocardiales</taxon>
        <taxon>Pseudonocardiaceae</taxon>
        <taxon>Actinocrispum</taxon>
    </lineage>
</organism>
<comment type="caution">
    <text evidence="2">The sequence shown here is derived from an EMBL/GenBank/DDBJ whole genome shotgun (WGS) entry which is preliminary data.</text>
</comment>